<keyword evidence="2" id="KW-1185">Reference proteome</keyword>
<sequence>MMRFSAGVAGWRLCRRACATAHVASSTAATTQRRCCSSLGHIRAVLQAVRAAGRVHGGTVRLCIDEDLRVAVEHEAASDGSEPPLLREVASWQGTAAATVREAVGHLHSLDSTTAIASAAPPPPPPLPAVPTIVDIRREGTGEVRRIAQMLEQRHPQLRLAVQHTSGRDLQGSTVHTFSVGLQPRGIGTAVTSLSAEQQQLAKDFKGESAGEKYMSTLRWALRDAFAAANLVYPSSSVSDPLAAAPAASVLSLYTAAWSPDGFLLQLSPTPGAEGHLLCTLSHGTTGRALRSTALTLDSDGLRAMLIFCEETVAEHYPDAHAAVQRRLREAPLHLILPRHRLQVKVLLRRLLLYHYGIGEDEVIFRAETNHGGLFCVQVQVRLASLNIASSAVECFVLGKATSSSKSTAAGLAAVRAVQRIFPDIYERDIAYHPEVRAILGTGDAATSDTVAPPVARGLDAQLRWALEREGATFTLEYTHLKPNTVHTEWCVQTGQQPAWLAQLFIERRVNGTGAAASRELCSHAFDSRKARSEQKAIAAALSRRFPVLCRASVNHAHEKKLIDDSGAPTSCGSVSAVQDGNAATGALASDPFLCTLNVHELATPQRLPPVPTADSVLERCWGATTRLDTFIGSIRVARDASRAAYEARCTTASTTPGAADRILATATAPSEISALLSLLRSLRELPEVVDPSAADSSAADELAALTTIAPALPDAAPLQACVEAIARLYGLECSVSVRQEGLTHRAELLGVVPADSALTQPHPRLTANPFMSGRVFFLGRGRASTPLMSIVHAAQYVFNTHVRVHQSPFRDDVVSAGQFRLHLREEAALHQLRTVVVDEIASSSDRAVSDSWLLFSLDAPHRCDLSLRVASGKCVVVLEQVVSTSLLACARELCRHVSVETGVCFLSPQRCASIVWHTAEQLLRQLCLQAYGLDMRTDVCESAAVWHSRVSVRITDEIAYCIASASSARKKDAIEAAALAALQEYFADQLPYVSDYSTLSVTKFVEGARSGGADASSSSSSSLGSPAEAAVVHRVYAFRLSESPTAADSR</sequence>
<gene>
    <name evidence="1" type="ORF">NESM_000098200</name>
</gene>
<organism evidence="1 2">
    <name type="scientific">Novymonas esmeraldas</name>
    <dbReference type="NCBI Taxonomy" id="1808958"/>
    <lineage>
        <taxon>Eukaryota</taxon>
        <taxon>Discoba</taxon>
        <taxon>Euglenozoa</taxon>
        <taxon>Kinetoplastea</taxon>
        <taxon>Metakinetoplastina</taxon>
        <taxon>Trypanosomatida</taxon>
        <taxon>Trypanosomatidae</taxon>
        <taxon>Novymonas</taxon>
    </lineage>
</organism>
<dbReference type="Proteomes" id="UP001430356">
    <property type="component" value="Unassembled WGS sequence"/>
</dbReference>
<proteinExistence type="predicted"/>
<reference evidence="1 2" key="1">
    <citation type="journal article" date="2021" name="MBio">
        <title>A New Model Trypanosomatid, Novymonas esmeraldas: Genomic Perception of Its 'Candidatus Pandoraea novymonadis' Endosymbiont.</title>
        <authorList>
            <person name="Zakharova A."/>
            <person name="Saura A."/>
            <person name="Butenko A."/>
            <person name="Podesvova L."/>
            <person name="Warmusova S."/>
            <person name="Kostygov A.Y."/>
            <person name="Nenarokova A."/>
            <person name="Lukes J."/>
            <person name="Opperdoes F.R."/>
            <person name="Yurchenko V."/>
        </authorList>
    </citation>
    <scope>NUCLEOTIDE SEQUENCE [LARGE SCALE GENOMIC DNA]</scope>
    <source>
        <strain evidence="1 2">E262AT.01</strain>
    </source>
</reference>
<accession>A0AAW0F203</accession>
<evidence type="ECO:0000313" key="2">
    <source>
        <dbReference type="Proteomes" id="UP001430356"/>
    </source>
</evidence>
<comment type="caution">
    <text evidence="1">The sequence shown here is derived from an EMBL/GenBank/DDBJ whole genome shotgun (WGS) entry which is preliminary data.</text>
</comment>
<evidence type="ECO:0000313" key="1">
    <source>
        <dbReference type="EMBL" id="KAK7200438.1"/>
    </source>
</evidence>
<evidence type="ECO:0008006" key="3">
    <source>
        <dbReference type="Google" id="ProtNLM"/>
    </source>
</evidence>
<name>A0AAW0F203_9TRYP</name>
<protein>
    <recommendedName>
        <fullName evidence="3">DRBM domain-containing protein</fullName>
    </recommendedName>
</protein>
<dbReference type="AlphaFoldDB" id="A0AAW0F203"/>
<dbReference type="EMBL" id="JAECZO010000005">
    <property type="protein sequence ID" value="KAK7200438.1"/>
    <property type="molecule type" value="Genomic_DNA"/>
</dbReference>